<accession>A0A6V2I0S6</accession>
<reference evidence="1" key="1">
    <citation type="submission" date="2021-01" db="EMBL/GenBank/DDBJ databases">
        <authorList>
            <person name="Corre E."/>
            <person name="Pelletier E."/>
            <person name="Niang G."/>
            <person name="Scheremetjew M."/>
            <person name="Finn R."/>
            <person name="Kale V."/>
            <person name="Holt S."/>
            <person name="Cochrane G."/>
            <person name="Meng A."/>
            <person name="Brown T."/>
            <person name="Cohen L."/>
        </authorList>
    </citation>
    <scope>NUCLEOTIDE SEQUENCE</scope>
    <source>
        <strain evidence="1">GSO104</strain>
    </source>
</reference>
<sequence length="161" mass="18021">MPILTNVSHAKGRKIAFALVASLWVLNMVAEKVQRGFFDIYAIDSSDTSMTLYRDKVQLSFRLQPYTSFENRFGSFHTCDKTRAALAEPLQPVLNFTTQIDTKLKILCFGDSVTLQIAEVLQELAGCTLDKSSVLHYTAGKHQGIAEPPPFSIFLMDAMLR</sequence>
<dbReference type="EMBL" id="HBNS01028981">
    <property type="protein sequence ID" value="CAE4622189.1"/>
    <property type="molecule type" value="Transcribed_RNA"/>
</dbReference>
<gene>
    <name evidence="1" type="ORF">DBRI00130_LOCUS22773</name>
    <name evidence="2" type="ORF">DBRI00130_LOCUS22774</name>
</gene>
<evidence type="ECO:0000313" key="1">
    <source>
        <dbReference type="EMBL" id="CAE4622189.1"/>
    </source>
</evidence>
<organism evidence="1">
    <name type="scientific">Ditylum brightwellii</name>
    <dbReference type="NCBI Taxonomy" id="49249"/>
    <lineage>
        <taxon>Eukaryota</taxon>
        <taxon>Sar</taxon>
        <taxon>Stramenopiles</taxon>
        <taxon>Ochrophyta</taxon>
        <taxon>Bacillariophyta</taxon>
        <taxon>Mediophyceae</taxon>
        <taxon>Lithodesmiophycidae</taxon>
        <taxon>Lithodesmiales</taxon>
        <taxon>Lithodesmiaceae</taxon>
        <taxon>Ditylum</taxon>
    </lineage>
</organism>
<evidence type="ECO:0000313" key="2">
    <source>
        <dbReference type="EMBL" id="CAE4622190.1"/>
    </source>
</evidence>
<name>A0A6V2I0S6_9STRA</name>
<dbReference type="EMBL" id="HBNS01028982">
    <property type="protein sequence ID" value="CAE4622190.1"/>
    <property type="molecule type" value="Transcribed_RNA"/>
</dbReference>
<proteinExistence type="predicted"/>
<dbReference type="AlphaFoldDB" id="A0A6V2I0S6"/>
<protein>
    <submittedName>
        <fullName evidence="1">Uncharacterized protein</fullName>
    </submittedName>
</protein>